<dbReference type="PANTHER" id="PTHR37314:SF4">
    <property type="entry name" value="UPF0700 TRANSMEMBRANE PROTEIN YOAK"/>
    <property type="match status" value="1"/>
</dbReference>
<comment type="caution">
    <text evidence="2">The sequence shown here is derived from an EMBL/GenBank/DDBJ whole genome shotgun (WGS) entry which is preliminary data.</text>
</comment>
<feature type="transmembrane region" description="Helical" evidence="1">
    <location>
        <begin position="70"/>
        <end position="89"/>
    </location>
</feature>
<name>A0A7X2MXT2_9CLOT</name>
<feature type="transmembrane region" description="Helical" evidence="1">
    <location>
        <begin position="211"/>
        <end position="227"/>
    </location>
</feature>
<sequence length="233" mass="25617">MRGCQNLKKTDHSNTIPFESVKVGILLAIVGGFLDAYTFVGRGGVFANAQTGNIVLIGIEIYNRNFHKTLFAVAPVLACILGVIFVEIIKEKCPKKLAEESETVIIIVEIIIFFFIGFIPKSVNDSIVNIIVAFVSSVQIASFRRLVDSPYSTTMCTGNLRTATQSAYIAITKKNEKAFEKSIRYFKIVGGFLIGGFLGAMMTSYFGVSSIWFASIVLIITVIVVKIDKRKHA</sequence>
<keyword evidence="1" id="KW-0472">Membrane</keyword>
<feature type="transmembrane region" description="Helical" evidence="1">
    <location>
        <begin position="185"/>
        <end position="205"/>
    </location>
</feature>
<dbReference type="EMBL" id="VULX01000006">
    <property type="protein sequence ID" value="MSR91044.1"/>
    <property type="molecule type" value="Genomic_DNA"/>
</dbReference>
<dbReference type="AlphaFoldDB" id="A0A7X2MXT2"/>
<keyword evidence="1" id="KW-1133">Transmembrane helix</keyword>
<evidence type="ECO:0000313" key="3">
    <source>
        <dbReference type="Proteomes" id="UP000460287"/>
    </source>
</evidence>
<keyword evidence="3" id="KW-1185">Reference proteome</keyword>
<feature type="transmembrane region" description="Helical" evidence="1">
    <location>
        <begin position="101"/>
        <end position="120"/>
    </location>
</feature>
<accession>A0A7X2MXT2</accession>
<dbReference type="PANTHER" id="PTHR37314">
    <property type="entry name" value="SLR0142 PROTEIN"/>
    <property type="match status" value="1"/>
</dbReference>
<dbReference type="Pfam" id="PF06912">
    <property type="entry name" value="DUF1275"/>
    <property type="match status" value="1"/>
</dbReference>
<gene>
    <name evidence="2" type="ORF">FYJ33_06385</name>
</gene>
<dbReference type="InterPro" id="IPR010699">
    <property type="entry name" value="DUF1275"/>
</dbReference>
<reference evidence="2 3" key="1">
    <citation type="submission" date="2019-08" db="EMBL/GenBank/DDBJ databases">
        <title>In-depth cultivation of the pig gut microbiome towards novel bacterial diversity and tailored functional studies.</title>
        <authorList>
            <person name="Wylensek D."/>
            <person name="Hitch T.C.A."/>
            <person name="Clavel T."/>
        </authorList>
    </citation>
    <scope>NUCLEOTIDE SEQUENCE [LARGE SCALE GENOMIC DNA]</scope>
    <source>
        <strain evidence="2 3">WCA-383-APC-5B</strain>
    </source>
</reference>
<proteinExistence type="predicted"/>
<evidence type="ECO:0000256" key="1">
    <source>
        <dbReference type="SAM" id="Phobius"/>
    </source>
</evidence>
<dbReference type="Proteomes" id="UP000460287">
    <property type="component" value="Unassembled WGS sequence"/>
</dbReference>
<evidence type="ECO:0000313" key="2">
    <source>
        <dbReference type="EMBL" id="MSR91044.1"/>
    </source>
</evidence>
<protein>
    <submittedName>
        <fullName evidence="2">DUF1275 domain-containing protein</fullName>
    </submittedName>
</protein>
<organism evidence="2 3">
    <name type="scientific">Inconstantimicrobium porci</name>
    <dbReference type="NCBI Taxonomy" id="2652291"/>
    <lineage>
        <taxon>Bacteria</taxon>
        <taxon>Bacillati</taxon>
        <taxon>Bacillota</taxon>
        <taxon>Clostridia</taxon>
        <taxon>Eubacteriales</taxon>
        <taxon>Clostridiaceae</taxon>
        <taxon>Inconstantimicrobium</taxon>
    </lineage>
</organism>
<keyword evidence="1" id="KW-0812">Transmembrane</keyword>